<dbReference type="KEGG" id="cni:Calni_0789"/>
<organism evidence="1 2">
    <name type="scientific">Calditerrivibrio nitroreducens (strain DSM 19672 / NBRC 101217 / Yu37-1)</name>
    <dbReference type="NCBI Taxonomy" id="768670"/>
    <lineage>
        <taxon>Bacteria</taxon>
        <taxon>Pseudomonadati</taxon>
        <taxon>Deferribacterota</taxon>
        <taxon>Deferribacteres</taxon>
        <taxon>Deferribacterales</taxon>
        <taxon>Calditerrivibrionaceae</taxon>
    </lineage>
</organism>
<dbReference type="Proteomes" id="UP000007039">
    <property type="component" value="Chromosome"/>
</dbReference>
<accession>E4TGU0</accession>
<protein>
    <submittedName>
        <fullName evidence="1">Flagellar protein FlaG protein</fullName>
    </submittedName>
</protein>
<dbReference type="HOGENOM" id="CLU_120910_6_2_0"/>
<dbReference type="InterPro" id="IPR035924">
    <property type="entry name" value="FlaG-like_sf"/>
</dbReference>
<reference key="1">
    <citation type="submission" date="2010-11" db="EMBL/GenBank/DDBJ databases">
        <title>The complete genome of chromosome of Calditerrivibrio nitroreducens DSM 19672.</title>
        <authorList>
            <consortium name="US DOE Joint Genome Institute (JGI-PGF)"/>
            <person name="Lucas S."/>
            <person name="Copeland A."/>
            <person name="Lapidus A."/>
            <person name="Bruce D."/>
            <person name="Goodwin L."/>
            <person name="Pitluck S."/>
            <person name="Kyrpides N."/>
            <person name="Mavromatis K."/>
            <person name="Ivanova N."/>
            <person name="Mikhailova N."/>
            <person name="Zeytun A."/>
            <person name="Brettin T."/>
            <person name="Detter J.C."/>
            <person name="Tapia R."/>
            <person name="Han C."/>
            <person name="Land M."/>
            <person name="Hauser L."/>
            <person name="Markowitz V."/>
            <person name="Cheng J.-F."/>
            <person name="Hugenholtz P."/>
            <person name="Woyke T."/>
            <person name="Wu D."/>
            <person name="Spring S."/>
            <person name="Schroeder M."/>
            <person name="Brambilla E."/>
            <person name="Klenk H.-P."/>
            <person name="Eisen J.A."/>
        </authorList>
    </citation>
    <scope>NUCLEOTIDE SEQUENCE [LARGE SCALE GENOMIC DNA]</scope>
    <source>
        <strain>DSM 19672</strain>
    </source>
</reference>
<dbReference type="eggNOG" id="COG1334">
    <property type="taxonomic scope" value="Bacteria"/>
</dbReference>
<dbReference type="EMBL" id="CP002347">
    <property type="protein sequence ID" value="ADR18700.1"/>
    <property type="molecule type" value="Genomic_DNA"/>
</dbReference>
<sequence length="114" mass="12908">MIEALKTVTVDMVSKDLQITSQQQKKAESIGLQVGKQKEASEKELQKAVDEINDAFKSMNIQRQFVIDKDTEQVVVKILDSDKNEVIRQIPSEDALRISKNIKEMIGLLFDSKS</sequence>
<reference evidence="1 2" key="2">
    <citation type="journal article" date="2011" name="Stand. Genomic Sci.">
        <title>Complete genome sequence of Calditerrivibrio nitroreducens type strain (Yu37-1).</title>
        <authorList>
            <person name="Pitluck S."/>
            <person name="Sikorski J."/>
            <person name="Zeytun A."/>
            <person name="Lapidus A."/>
            <person name="Nolan M."/>
            <person name="Lucas S."/>
            <person name="Hammon N."/>
            <person name="Deshpande S."/>
            <person name="Cheng J.F."/>
            <person name="Tapia R."/>
            <person name="Han C."/>
            <person name="Goodwin L."/>
            <person name="Liolios K."/>
            <person name="Pagani I."/>
            <person name="Ivanova N."/>
            <person name="Mavromatis K."/>
            <person name="Pati A."/>
            <person name="Chen A."/>
            <person name="Palaniappan K."/>
            <person name="Hauser L."/>
            <person name="Chang Y.J."/>
            <person name="Jeffries C.D."/>
            <person name="Detter J.C."/>
            <person name="Brambilla E."/>
            <person name="Djao O.D."/>
            <person name="Rohde M."/>
            <person name="Spring S."/>
            <person name="Goker M."/>
            <person name="Woyke T."/>
            <person name="Bristow J."/>
            <person name="Eisen J.A."/>
            <person name="Markowitz V."/>
            <person name="Hugenholtz P."/>
            <person name="Kyrpides N.C."/>
            <person name="Klenk H.P."/>
            <person name="Land M."/>
        </authorList>
    </citation>
    <scope>NUCLEOTIDE SEQUENCE [LARGE SCALE GENOMIC DNA]</scope>
    <source>
        <strain evidence="2">DSM 19672 / NBRC 101217 / Yu37-1</strain>
    </source>
</reference>
<keyword evidence="1" id="KW-0966">Cell projection</keyword>
<dbReference type="AlphaFoldDB" id="E4TGU0"/>
<dbReference type="OrthoDB" id="5516677at2"/>
<dbReference type="Pfam" id="PF03646">
    <property type="entry name" value="FlaG"/>
    <property type="match status" value="1"/>
</dbReference>
<evidence type="ECO:0000313" key="1">
    <source>
        <dbReference type="EMBL" id="ADR18700.1"/>
    </source>
</evidence>
<dbReference type="SUPFAM" id="SSF160214">
    <property type="entry name" value="FlaG-like"/>
    <property type="match status" value="1"/>
</dbReference>
<dbReference type="RefSeq" id="WP_013450913.1">
    <property type="nucleotide sequence ID" value="NC_014758.1"/>
</dbReference>
<keyword evidence="1" id="KW-0282">Flagellum</keyword>
<gene>
    <name evidence="1" type="ordered locus">Calni_0789</name>
</gene>
<dbReference type="InterPro" id="IPR005186">
    <property type="entry name" value="FlaG"/>
</dbReference>
<dbReference type="STRING" id="768670.Calni_0789"/>
<dbReference type="PANTHER" id="PTHR37166:SF1">
    <property type="entry name" value="PROTEIN FLAG"/>
    <property type="match status" value="1"/>
</dbReference>
<name>E4TGU0_CALNY</name>
<keyword evidence="2" id="KW-1185">Reference proteome</keyword>
<dbReference type="Gene3D" id="3.30.160.170">
    <property type="entry name" value="FlaG-like"/>
    <property type="match status" value="1"/>
</dbReference>
<keyword evidence="1" id="KW-0969">Cilium</keyword>
<evidence type="ECO:0000313" key="2">
    <source>
        <dbReference type="Proteomes" id="UP000007039"/>
    </source>
</evidence>
<proteinExistence type="predicted"/>
<dbReference type="PANTHER" id="PTHR37166">
    <property type="entry name" value="PROTEIN FLAG"/>
    <property type="match status" value="1"/>
</dbReference>